<dbReference type="SUPFAM" id="SSF51735">
    <property type="entry name" value="NAD(P)-binding Rossmann-fold domains"/>
    <property type="match status" value="1"/>
</dbReference>
<dbReference type="InterPro" id="IPR013149">
    <property type="entry name" value="ADH-like_C"/>
</dbReference>
<dbReference type="PANTHER" id="PTHR43677:SF4">
    <property type="entry name" value="QUINONE OXIDOREDUCTASE-LIKE PROTEIN 2"/>
    <property type="match status" value="1"/>
</dbReference>
<dbReference type="RefSeq" id="XP_018149565.1">
    <property type="nucleotide sequence ID" value="XM_018281054.1"/>
</dbReference>
<feature type="domain" description="Alcohol dehydrogenase-like N-terminal" evidence="2">
    <location>
        <begin position="35"/>
        <end position="156"/>
    </location>
</feature>
<dbReference type="GeneID" id="28845048"/>
<dbReference type="CDD" id="cd05188">
    <property type="entry name" value="MDR"/>
    <property type="match status" value="1"/>
</dbReference>
<reference evidence="3 4" key="1">
    <citation type="journal article" date="2016" name="PLoS Pathog.">
        <title>Biosynthesis of antibiotic leucinostatins in bio-control fungus Purpureocillium lilacinum and their inhibition on phytophthora revealed by genome mining.</title>
        <authorList>
            <person name="Wang G."/>
            <person name="Liu Z."/>
            <person name="Lin R."/>
            <person name="Li E."/>
            <person name="Mao Z."/>
            <person name="Ling J."/>
            <person name="Yang Y."/>
            <person name="Yin W.B."/>
            <person name="Xie B."/>
        </authorList>
    </citation>
    <scope>NUCLEOTIDE SEQUENCE [LARGE SCALE GENOMIC DNA]</scope>
    <source>
        <strain evidence="3">170</strain>
    </source>
</reference>
<dbReference type="InterPro" id="IPR011032">
    <property type="entry name" value="GroES-like_sf"/>
</dbReference>
<name>A0A179G6Q8_METCM</name>
<dbReference type="InterPro" id="IPR051397">
    <property type="entry name" value="Zn-ADH-like_protein"/>
</dbReference>
<evidence type="ECO:0000259" key="2">
    <source>
        <dbReference type="Pfam" id="PF08240"/>
    </source>
</evidence>
<dbReference type="Pfam" id="PF08240">
    <property type="entry name" value="ADH_N"/>
    <property type="match status" value="1"/>
</dbReference>
<dbReference type="OrthoDB" id="4955380at2759"/>
<feature type="domain" description="Alcohol dehydrogenase-like C-terminal" evidence="1">
    <location>
        <begin position="208"/>
        <end position="335"/>
    </location>
</feature>
<dbReference type="GO" id="GO:0005739">
    <property type="term" value="C:mitochondrion"/>
    <property type="evidence" value="ECO:0007669"/>
    <property type="project" value="TreeGrafter"/>
</dbReference>
<comment type="caution">
    <text evidence="3">The sequence shown here is derived from an EMBL/GenBank/DDBJ whole genome shotgun (WGS) entry which is preliminary data.</text>
</comment>
<evidence type="ECO:0000313" key="4">
    <source>
        <dbReference type="Proteomes" id="UP000078397"/>
    </source>
</evidence>
<dbReference type="InterPro" id="IPR013154">
    <property type="entry name" value="ADH-like_N"/>
</dbReference>
<dbReference type="Pfam" id="PF00107">
    <property type="entry name" value="ADH_zinc_N"/>
    <property type="match status" value="1"/>
</dbReference>
<evidence type="ECO:0000313" key="3">
    <source>
        <dbReference type="EMBL" id="OAQ73482.1"/>
    </source>
</evidence>
<dbReference type="EMBL" id="LSBJ02000001">
    <property type="protein sequence ID" value="OAQ73482.1"/>
    <property type="molecule type" value="Genomic_DNA"/>
</dbReference>
<keyword evidence="4" id="KW-1185">Reference proteome</keyword>
<dbReference type="SUPFAM" id="SSF50129">
    <property type="entry name" value="GroES-like"/>
    <property type="match status" value="1"/>
</dbReference>
<evidence type="ECO:0000259" key="1">
    <source>
        <dbReference type="Pfam" id="PF00107"/>
    </source>
</evidence>
<protein>
    <submittedName>
        <fullName evidence="3">Isopropanol dehydrogenase</fullName>
    </submittedName>
</protein>
<gene>
    <name evidence="3" type="ORF">VFPPC_01181</name>
</gene>
<dbReference type="STRING" id="1380566.A0A179G6Q8"/>
<dbReference type="AlphaFoldDB" id="A0A179G6Q8"/>
<dbReference type="GO" id="GO:0016491">
    <property type="term" value="F:oxidoreductase activity"/>
    <property type="evidence" value="ECO:0007669"/>
    <property type="project" value="TreeGrafter"/>
</dbReference>
<accession>A0A179G6Q8</accession>
<dbReference type="Proteomes" id="UP000078397">
    <property type="component" value="Unassembled WGS sequence"/>
</dbReference>
<sequence>MTSTDQQLPSTMKAIVLHGPGQSSVDTVPTPHPNPGSITIKVLHAMIHNNAKNIIKGSAAAGGFQFQQPYPHIPGGYGVGRVAAPGPDTTMPEFRRPGQLVIFDPFVRARDDGDVAILHGAFDGIDERTKKFTRDNWRDGCWAEYVRMPLENTWAVDENRLLGQLALKTEDLVFFGPLAVAYGGLRKINLTAGETIVVTPATGLFSGAVVAVARAMGATVIAVSRNAEKLAELENNHPGLKTIVAGKTENLTEAIAAHGSIDVVVDFSPPSATDSEYLGQAIGALRRYGRVCLMGGRGDATLPVPHAMMVFKDLTVRGSWMYERDHVRTLVKMVETGVLKLGKAAGLEVIASYPLEKMDGALDKGAEVGASKMVVLGPQ</sequence>
<dbReference type="KEGG" id="pchm:VFPPC_01181"/>
<dbReference type="Gene3D" id="3.90.180.10">
    <property type="entry name" value="Medium-chain alcohol dehydrogenases, catalytic domain"/>
    <property type="match status" value="1"/>
</dbReference>
<dbReference type="Gene3D" id="3.40.50.720">
    <property type="entry name" value="NAD(P)-binding Rossmann-like Domain"/>
    <property type="match status" value="1"/>
</dbReference>
<organism evidence="3 4">
    <name type="scientific">Pochonia chlamydosporia 170</name>
    <dbReference type="NCBI Taxonomy" id="1380566"/>
    <lineage>
        <taxon>Eukaryota</taxon>
        <taxon>Fungi</taxon>
        <taxon>Dikarya</taxon>
        <taxon>Ascomycota</taxon>
        <taxon>Pezizomycotina</taxon>
        <taxon>Sordariomycetes</taxon>
        <taxon>Hypocreomycetidae</taxon>
        <taxon>Hypocreales</taxon>
        <taxon>Clavicipitaceae</taxon>
        <taxon>Pochonia</taxon>
    </lineage>
</organism>
<dbReference type="InterPro" id="IPR036291">
    <property type="entry name" value="NAD(P)-bd_dom_sf"/>
</dbReference>
<dbReference type="PANTHER" id="PTHR43677">
    <property type="entry name" value="SHORT-CHAIN DEHYDROGENASE/REDUCTASE"/>
    <property type="match status" value="1"/>
</dbReference>
<proteinExistence type="predicted"/>